<evidence type="ECO:0000313" key="3">
    <source>
        <dbReference type="EMBL" id="MPA73795.1"/>
    </source>
</evidence>
<dbReference type="Gene3D" id="1.10.110.10">
    <property type="entry name" value="Plant lipid-transfer and hydrophobic proteins"/>
    <property type="match status" value="1"/>
</dbReference>
<dbReference type="InterPro" id="IPR044741">
    <property type="entry name" value="NsLTP-like"/>
</dbReference>
<reference evidence="3" key="1">
    <citation type="submission" date="2019-08" db="EMBL/GenBank/DDBJ databases">
        <title>Reference gene set and small RNA set construction with multiple tissues from Davidia involucrata Baill.</title>
        <authorList>
            <person name="Yang H."/>
            <person name="Zhou C."/>
            <person name="Li G."/>
            <person name="Wang J."/>
            <person name="Gao P."/>
            <person name="Wang M."/>
            <person name="Wang R."/>
            <person name="Zhao Y."/>
        </authorList>
    </citation>
    <scope>NUCLEOTIDE SEQUENCE</scope>
    <source>
        <tissue evidence="3">Mixed with DoveR01_LX</tissue>
    </source>
</reference>
<protein>
    <submittedName>
        <fullName evidence="3">Putative lipid-transfer protein DIR1</fullName>
    </submittedName>
</protein>
<name>A0A5B7BYQ4_DAVIN</name>
<dbReference type="PANTHER" id="PTHR33122">
    <property type="entry name" value="LIPID BINDING PROTEIN-RELATED"/>
    <property type="match status" value="1"/>
</dbReference>
<feature type="signal peptide" evidence="1">
    <location>
        <begin position="1"/>
        <end position="27"/>
    </location>
</feature>
<dbReference type="InterPro" id="IPR016140">
    <property type="entry name" value="Bifunc_inhib/LTP/seed_store"/>
</dbReference>
<dbReference type="SUPFAM" id="SSF47699">
    <property type="entry name" value="Bifunctional inhibitor/lipid-transfer protein/seed storage 2S albumin"/>
    <property type="match status" value="1"/>
</dbReference>
<proteinExistence type="predicted"/>
<dbReference type="InterPro" id="IPR039265">
    <property type="entry name" value="DIR1-like"/>
</dbReference>
<dbReference type="Pfam" id="PF14368">
    <property type="entry name" value="LTP_2"/>
    <property type="match status" value="1"/>
</dbReference>
<dbReference type="AlphaFoldDB" id="A0A5B7BYQ4"/>
<evidence type="ECO:0000256" key="1">
    <source>
        <dbReference type="SAM" id="SignalP"/>
    </source>
</evidence>
<dbReference type="GO" id="GO:0005504">
    <property type="term" value="F:fatty acid binding"/>
    <property type="evidence" value="ECO:0007669"/>
    <property type="project" value="InterPro"/>
</dbReference>
<dbReference type="PANTHER" id="PTHR33122:SF60">
    <property type="entry name" value="LIPID-TRANSFER PROTEIN DIR1-RELATED"/>
    <property type="match status" value="1"/>
</dbReference>
<feature type="domain" description="Bifunctional inhibitor/plant lipid transfer protein/seed storage helical" evidence="2">
    <location>
        <begin position="34"/>
        <end position="108"/>
    </location>
</feature>
<accession>A0A5B7BYQ4</accession>
<keyword evidence="1" id="KW-0732">Signal</keyword>
<organism evidence="3">
    <name type="scientific">Davidia involucrata</name>
    <name type="common">Dove tree</name>
    <dbReference type="NCBI Taxonomy" id="16924"/>
    <lineage>
        <taxon>Eukaryota</taxon>
        <taxon>Viridiplantae</taxon>
        <taxon>Streptophyta</taxon>
        <taxon>Embryophyta</taxon>
        <taxon>Tracheophyta</taxon>
        <taxon>Spermatophyta</taxon>
        <taxon>Magnoliopsida</taxon>
        <taxon>eudicotyledons</taxon>
        <taxon>Gunneridae</taxon>
        <taxon>Pentapetalae</taxon>
        <taxon>asterids</taxon>
        <taxon>Cornales</taxon>
        <taxon>Nyssaceae</taxon>
        <taxon>Davidia</taxon>
    </lineage>
</organism>
<feature type="chain" id="PRO_5022695049" evidence="1">
    <location>
        <begin position="28"/>
        <end position="108"/>
    </location>
</feature>
<dbReference type="CDD" id="cd04660">
    <property type="entry name" value="nsLTP_like"/>
    <property type="match status" value="1"/>
</dbReference>
<dbReference type="InterPro" id="IPR036312">
    <property type="entry name" value="Bifun_inhib/LTP/seed_sf"/>
</dbReference>
<evidence type="ECO:0000259" key="2">
    <source>
        <dbReference type="SMART" id="SM00499"/>
    </source>
</evidence>
<dbReference type="GO" id="GO:0009627">
    <property type="term" value="P:systemic acquired resistance"/>
    <property type="evidence" value="ECO:0007669"/>
    <property type="project" value="InterPro"/>
</dbReference>
<gene>
    <name evidence="3" type="ORF">Din_043236</name>
</gene>
<dbReference type="EMBL" id="GHES01043236">
    <property type="protein sequence ID" value="MPA73795.1"/>
    <property type="molecule type" value="Transcribed_RNA"/>
</dbReference>
<dbReference type="SMART" id="SM00499">
    <property type="entry name" value="AAI"/>
    <property type="match status" value="1"/>
</dbReference>
<sequence>MEYSYKKLVIVAIMVVVSIGSEPGVEAIGGQTLCGISGDGLMSCKPSVTAGPYPAPPSAACCSALSNADMQCLCSFKNSRLLPSLGIDPTLAMQLPTKCNLPSQLSHC</sequence>